<dbReference type="EMBL" id="JACVVK020000093">
    <property type="protein sequence ID" value="KAK7493392.1"/>
    <property type="molecule type" value="Genomic_DNA"/>
</dbReference>
<name>A0ABD0L2W3_9CAEN</name>
<dbReference type="InterPro" id="IPR048365">
    <property type="entry name" value="TNP-like_RNaseH_N"/>
</dbReference>
<dbReference type="PANTHER" id="PTHR35558">
    <property type="entry name" value="SGNH_HYDRO DOMAIN-CONTAINING PROTEIN"/>
    <property type="match status" value="1"/>
</dbReference>
<evidence type="ECO:0000259" key="1">
    <source>
        <dbReference type="Pfam" id="PF21787"/>
    </source>
</evidence>
<proteinExistence type="predicted"/>
<gene>
    <name evidence="2" type="ORF">BaRGS_00015292</name>
</gene>
<dbReference type="Proteomes" id="UP001519460">
    <property type="component" value="Unassembled WGS sequence"/>
</dbReference>
<reference evidence="2 3" key="1">
    <citation type="journal article" date="2023" name="Sci. Data">
        <title>Genome assembly of the Korean intertidal mud-creeper Batillaria attramentaria.</title>
        <authorList>
            <person name="Patra A.K."/>
            <person name="Ho P.T."/>
            <person name="Jun S."/>
            <person name="Lee S.J."/>
            <person name="Kim Y."/>
            <person name="Won Y.J."/>
        </authorList>
    </citation>
    <scope>NUCLEOTIDE SEQUENCE [LARGE SCALE GENOMIC DNA]</scope>
    <source>
        <strain evidence="2">Wonlab-2016</strain>
    </source>
</reference>
<organism evidence="2 3">
    <name type="scientific">Batillaria attramentaria</name>
    <dbReference type="NCBI Taxonomy" id="370345"/>
    <lineage>
        <taxon>Eukaryota</taxon>
        <taxon>Metazoa</taxon>
        <taxon>Spiralia</taxon>
        <taxon>Lophotrochozoa</taxon>
        <taxon>Mollusca</taxon>
        <taxon>Gastropoda</taxon>
        <taxon>Caenogastropoda</taxon>
        <taxon>Sorbeoconcha</taxon>
        <taxon>Cerithioidea</taxon>
        <taxon>Batillariidae</taxon>
        <taxon>Batillaria</taxon>
    </lineage>
</organism>
<protein>
    <recommendedName>
        <fullName evidence="1">Transposable element P transposase-like RNase H domain-containing protein</fullName>
    </recommendedName>
</protein>
<evidence type="ECO:0000313" key="2">
    <source>
        <dbReference type="EMBL" id="KAK7493392.1"/>
    </source>
</evidence>
<evidence type="ECO:0000313" key="3">
    <source>
        <dbReference type="Proteomes" id="UP001519460"/>
    </source>
</evidence>
<dbReference type="Pfam" id="PF21787">
    <property type="entry name" value="TNP-like_RNaseH_N"/>
    <property type="match status" value="1"/>
</dbReference>
<sequence>MEAGRAGMFRNKWNNYVGILQDEIHVNQELVYNKHSGELNGFTNLEGAAEELNDFKKDRDNRRSGSELATHILVLMVRGATSSLKNLRGATEKRNPNLAEYCHPDDPRLRYLLEDFWGYFNEWERSVNGRLNFSKQERNKMLLSHQTIAAYTLQIEEADSSPRLVVGSQNKTKELSWDEWISACNVFQGIYSQTHPEASLQLAKHFTTVRQLQSKNQGWRFYDRNFRKLVSKELVRYGENQSELLDEARHMAVRQAVDSTPAAHGRRPRQPTANITFPIGACSTLRATASGSCQFGLNCRWQHQCFNCGGSHAFCHCSQLSNTSTPFEAVHGL</sequence>
<keyword evidence="3" id="KW-1185">Reference proteome</keyword>
<feature type="domain" description="Transposable element P transposase-like RNase H" evidence="1">
    <location>
        <begin position="11"/>
        <end position="85"/>
    </location>
</feature>
<accession>A0ABD0L2W3</accession>
<comment type="caution">
    <text evidence="2">The sequence shown here is derived from an EMBL/GenBank/DDBJ whole genome shotgun (WGS) entry which is preliminary data.</text>
</comment>
<dbReference type="AlphaFoldDB" id="A0ABD0L2W3"/>
<dbReference type="PANTHER" id="PTHR35558:SF1">
    <property type="entry name" value="ENDONUCLEASE_EXONUCLEASE_PHOSPHATASE DOMAIN-CONTAINING PROTEIN"/>
    <property type="match status" value="1"/>
</dbReference>